<evidence type="ECO:0000313" key="2">
    <source>
        <dbReference type="Proteomes" id="UP001589605"/>
    </source>
</evidence>
<accession>A0ABV5EXG1</accession>
<comment type="caution">
    <text evidence="1">The sequence shown here is derived from an EMBL/GenBank/DDBJ whole genome shotgun (WGS) entry which is preliminary data.</text>
</comment>
<keyword evidence="2" id="KW-1185">Reference proteome</keyword>
<protein>
    <submittedName>
        <fullName evidence="1">HmuY family protein</fullName>
    </submittedName>
</protein>
<dbReference type="CDD" id="cd12105">
    <property type="entry name" value="HmuY"/>
    <property type="match status" value="1"/>
</dbReference>
<dbReference type="Pfam" id="PF14064">
    <property type="entry name" value="HmuY"/>
    <property type="match status" value="1"/>
</dbReference>
<dbReference type="EMBL" id="JBHMEZ010000001">
    <property type="protein sequence ID" value="MFB9051864.1"/>
    <property type="molecule type" value="Genomic_DNA"/>
</dbReference>
<sequence>MTHYKLNYIPIYCSIILLGFLQSCSEDNTFSEDPFVVAFSNLSANFQEIETIQDISLVYSEISQETGTITIQIEAENAIYGIDYRTIPEASNQSITLQILSGAVSDVIQFEKLNPFLDETTSIQFKISSIDYSNAQIQGYSNYTISAQASLGGRIFPNIGGPNEANQVFIDLSSQATTDVIRDSWDLGFYNGDVFRVAINGTIYMAAGSLNSTNIDAVTSESVANEKKQIAVGTFDPSNEAYIDAPNGNILETAIDEISDIDSENNVYLINLGYDVGSADAITGSVAIAGDARGWKKVRILKRDNGYLLQYADLNDTSHQEIKISKDSNYNFSHFSFNTNTIVSVEPEKDKWDISFTVFSNIIEGAGSYGYSDFVTQNTKGNVLSYQINNNESTYEDFILSQVNSSEFSSNQITIGSNWREIVPEHKLLNDRFYVIKDPNGNVYKLQFLAFTNNEGERGYPEFTYELLQ</sequence>
<dbReference type="InterPro" id="IPR025921">
    <property type="entry name" value="HmuY"/>
</dbReference>
<dbReference type="RefSeq" id="WP_382380684.1">
    <property type="nucleotide sequence ID" value="NZ_JBHMEZ010000001.1"/>
</dbReference>
<proteinExistence type="predicted"/>
<dbReference type="Proteomes" id="UP001589605">
    <property type="component" value="Unassembled WGS sequence"/>
</dbReference>
<gene>
    <name evidence="1" type="ORF">ACFFVB_02120</name>
</gene>
<name>A0ABV5EXG1_9FLAO</name>
<organism evidence="1 2">
    <name type="scientific">Formosa undariae</name>
    <dbReference type="NCBI Taxonomy" id="1325436"/>
    <lineage>
        <taxon>Bacteria</taxon>
        <taxon>Pseudomonadati</taxon>
        <taxon>Bacteroidota</taxon>
        <taxon>Flavobacteriia</taxon>
        <taxon>Flavobacteriales</taxon>
        <taxon>Flavobacteriaceae</taxon>
        <taxon>Formosa</taxon>
    </lineage>
</organism>
<evidence type="ECO:0000313" key="1">
    <source>
        <dbReference type="EMBL" id="MFB9051864.1"/>
    </source>
</evidence>
<dbReference type="PROSITE" id="PS51257">
    <property type="entry name" value="PROKAR_LIPOPROTEIN"/>
    <property type="match status" value="1"/>
</dbReference>
<reference evidence="1 2" key="1">
    <citation type="submission" date="2024-09" db="EMBL/GenBank/DDBJ databases">
        <authorList>
            <person name="Sun Q."/>
            <person name="Mori K."/>
        </authorList>
    </citation>
    <scope>NUCLEOTIDE SEQUENCE [LARGE SCALE GENOMIC DNA]</scope>
    <source>
        <strain evidence="1 2">CECT 8286</strain>
    </source>
</reference>